<accession>A0A915MWA5</accession>
<feature type="transmembrane region" description="Helical" evidence="1">
    <location>
        <begin position="6"/>
        <end position="27"/>
    </location>
</feature>
<reference evidence="3" key="1">
    <citation type="submission" date="2022-11" db="UniProtKB">
        <authorList>
            <consortium name="WormBaseParasite"/>
        </authorList>
    </citation>
    <scope>IDENTIFICATION</scope>
</reference>
<evidence type="ECO:0000256" key="1">
    <source>
        <dbReference type="SAM" id="Phobius"/>
    </source>
</evidence>
<organism evidence="2 3">
    <name type="scientific">Meloidogyne javanica</name>
    <name type="common">Root-knot nematode worm</name>
    <dbReference type="NCBI Taxonomy" id="6303"/>
    <lineage>
        <taxon>Eukaryota</taxon>
        <taxon>Metazoa</taxon>
        <taxon>Ecdysozoa</taxon>
        <taxon>Nematoda</taxon>
        <taxon>Chromadorea</taxon>
        <taxon>Rhabditida</taxon>
        <taxon>Tylenchina</taxon>
        <taxon>Tylenchomorpha</taxon>
        <taxon>Tylenchoidea</taxon>
        <taxon>Meloidogynidae</taxon>
        <taxon>Meloidogyninae</taxon>
        <taxon>Meloidogyne</taxon>
        <taxon>Meloidogyne incognita group</taxon>
    </lineage>
</organism>
<keyword evidence="1" id="KW-0812">Transmembrane</keyword>
<keyword evidence="2" id="KW-1185">Reference proteome</keyword>
<sequence length="333" mass="36761">MASVTFFVRFVAIVLLVVSIVYCDWVGHGRHELINGKIVKLRGNTKIAEKPEDLELYKNKVGSCDVEMDKDGNITIWYLKNSITAKEGCSIDFAMSDLRRSDKFFIEFGIQHDKKLTDCLADMSSTKLLSLNQSAMTSNSLAIAFGLKNGEFEGVKRGYPERHKNYCGDLSECHNKGGRCLDVADYTIGWTRNGDKVKSTHHPIGETNYGYCDIRKDMSNEHEAAGLHVYDKEFRGCGDRKYQSKCIFYAKGCILEGDPCNNNGAKCCYGYCDGSKCTTCKGKNQICDEPKDCCSKICNDPGNEPGMDAITASPGGHDLTGVDESKGSIKVCG</sequence>
<keyword evidence="1" id="KW-0472">Membrane</keyword>
<evidence type="ECO:0000313" key="2">
    <source>
        <dbReference type="Proteomes" id="UP000887561"/>
    </source>
</evidence>
<dbReference type="AlphaFoldDB" id="A0A915MWA5"/>
<dbReference type="Proteomes" id="UP000887561">
    <property type="component" value="Unplaced"/>
</dbReference>
<evidence type="ECO:0000313" key="3">
    <source>
        <dbReference type="WBParaSite" id="scaffold5228_cov209.g9270"/>
    </source>
</evidence>
<dbReference type="WBParaSite" id="scaffold5228_cov209.g9270">
    <property type="protein sequence ID" value="scaffold5228_cov209.g9270"/>
    <property type="gene ID" value="scaffold5228_cov209.g9270"/>
</dbReference>
<proteinExistence type="predicted"/>
<keyword evidence="1" id="KW-1133">Transmembrane helix</keyword>
<name>A0A915MWA5_MELJA</name>
<protein>
    <submittedName>
        <fullName evidence="3">Uncharacterized protein</fullName>
    </submittedName>
</protein>